<dbReference type="NCBIfam" id="TIGR00545">
    <property type="entry name" value="lipoyltrans"/>
    <property type="match status" value="1"/>
</dbReference>
<dbReference type="GO" id="GO:0005737">
    <property type="term" value="C:cytoplasm"/>
    <property type="evidence" value="ECO:0007669"/>
    <property type="project" value="TreeGrafter"/>
</dbReference>
<comment type="catalytic activity">
    <reaction evidence="7">
        <text>L-lysyl-[lipoyl-carrier protein] + (R)-lipoate + ATP = N(6)-[(R)-lipoyl]-L-lysyl-[lipoyl-carrier protein] + AMP + diphosphate + H(+)</text>
        <dbReference type="Rhea" id="RHEA:49288"/>
        <dbReference type="Rhea" id="RHEA-COMP:10500"/>
        <dbReference type="Rhea" id="RHEA-COMP:10502"/>
        <dbReference type="ChEBI" id="CHEBI:15378"/>
        <dbReference type="ChEBI" id="CHEBI:29969"/>
        <dbReference type="ChEBI" id="CHEBI:30616"/>
        <dbReference type="ChEBI" id="CHEBI:33019"/>
        <dbReference type="ChEBI" id="CHEBI:83088"/>
        <dbReference type="ChEBI" id="CHEBI:83099"/>
        <dbReference type="ChEBI" id="CHEBI:456215"/>
        <dbReference type="EC" id="6.3.1.20"/>
    </reaction>
</comment>
<dbReference type="PANTHER" id="PTHR12561">
    <property type="entry name" value="LIPOATE-PROTEIN LIGASE"/>
    <property type="match status" value="1"/>
</dbReference>
<dbReference type="Proteomes" id="UP000051491">
    <property type="component" value="Unassembled WGS sequence"/>
</dbReference>
<dbReference type="STRING" id="89059.LAC1533_2239"/>
<dbReference type="SUPFAM" id="SSF55681">
    <property type="entry name" value="Class II aaRS and biotin synthetases"/>
    <property type="match status" value="1"/>
</dbReference>
<evidence type="ECO:0000256" key="4">
    <source>
        <dbReference type="ARBA" id="ARBA00022598"/>
    </source>
</evidence>
<evidence type="ECO:0000256" key="6">
    <source>
        <dbReference type="ARBA" id="ARBA00022840"/>
    </source>
</evidence>
<dbReference type="PATRIC" id="fig|89059.3.peg.1610"/>
<gene>
    <name evidence="9" type="ORF">IV43_GL001503</name>
</gene>
<dbReference type="PANTHER" id="PTHR12561:SF3">
    <property type="entry name" value="LIPOYLTRANSFERASE 1, MITOCHONDRIAL"/>
    <property type="match status" value="1"/>
</dbReference>
<dbReference type="InterPro" id="IPR019491">
    <property type="entry name" value="Lipoate_protein_ligase_C"/>
</dbReference>
<dbReference type="GO" id="GO:0017118">
    <property type="term" value="F:lipoyltransferase activity"/>
    <property type="evidence" value="ECO:0007669"/>
    <property type="project" value="TreeGrafter"/>
</dbReference>
<evidence type="ECO:0000313" key="10">
    <source>
        <dbReference type="Proteomes" id="UP000051491"/>
    </source>
</evidence>
<dbReference type="Pfam" id="PF21948">
    <property type="entry name" value="LplA-B_cat"/>
    <property type="match status" value="1"/>
</dbReference>
<evidence type="ECO:0000256" key="5">
    <source>
        <dbReference type="ARBA" id="ARBA00022741"/>
    </source>
</evidence>
<dbReference type="GO" id="GO:0016979">
    <property type="term" value="F:lipoate-protein ligase activity"/>
    <property type="evidence" value="ECO:0007669"/>
    <property type="project" value="UniProtKB-EC"/>
</dbReference>
<dbReference type="InterPro" id="IPR045864">
    <property type="entry name" value="aa-tRNA-synth_II/BPL/LPL"/>
</dbReference>
<dbReference type="PROSITE" id="PS51733">
    <property type="entry name" value="BPL_LPL_CATALYTIC"/>
    <property type="match status" value="1"/>
</dbReference>
<comment type="pathway">
    <text evidence="1">Protein modification; protein lipoylation via exogenous pathway; protein N(6)-(lipoyl)lysine from lipoate: step 2/2.</text>
</comment>
<dbReference type="SUPFAM" id="SSF82649">
    <property type="entry name" value="SufE/NifU"/>
    <property type="match status" value="1"/>
</dbReference>
<evidence type="ECO:0000259" key="8">
    <source>
        <dbReference type="PROSITE" id="PS51733"/>
    </source>
</evidence>
<feature type="domain" description="BPL/LPL catalytic" evidence="8">
    <location>
        <begin position="38"/>
        <end position="221"/>
    </location>
</feature>
<sequence length="354" mass="39870">MKKAWSKMFLIDITPHNHNCYDPIVNQSIDNYLINDLKLPGHGLICYINRTSVIIGSAQNAFSEVDLNYLEQNNVSLVRRTSGGGAVYHDEGNIIFENIISGSFDHCSDYNYFAEPILSALEEMGLQGGHVSAKSALVANDHKFSGMCMIKGKDGYAAGGTLMFDMNIANARLALTPKKRDQVKRGVLSADRPIINLKPLLPNKYASMSAEAFKNELLLHMFHVKHMEDIPTYHLTQKDWKNIFKLIDQKYGKDVWNYGKNPGYEYYSNLQLKNGQLHVNFSTKNQQISRIKFFGNTITVDAAEALEEVLLGTDLNDKTLETLLTRTIFGSNKNFVQIITEMLLAPEKTHQIIG</sequence>
<proteinExistence type="predicted"/>
<reference evidence="9 10" key="1">
    <citation type="journal article" date="2015" name="Genome Announc.">
        <title>Expanding the biotechnology potential of lactobacilli through comparative genomics of 213 strains and associated genera.</title>
        <authorList>
            <person name="Sun Z."/>
            <person name="Harris H.M."/>
            <person name="McCann A."/>
            <person name="Guo C."/>
            <person name="Argimon S."/>
            <person name="Zhang W."/>
            <person name="Yang X."/>
            <person name="Jeffery I.B."/>
            <person name="Cooney J.C."/>
            <person name="Kagawa T.F."/>
            <person name="Liu W."/>
            <person name="Song Y."/>
            <person name="Salvetti E."/>
            <person name="Wrobel A."/>
            <person name="Rasinkangas P."/>
            <person name="Parkhill J."/>
            <person name="Rea M.C."/>
            <person name="O'Sullivan O."/>
            <person name="Ritari J."/>
            <person name="Douillard F.P."/>
            <person name="Paul Ross R."/>
            <person name="Yang R."/>
            <person name="Briner A.E."/>
            <person name="Felis G.E."/>
            <person name="de Vos W.M."/>
            <person name="Barrangou R."/>
            <person name="Klaenhammer T.R."/>
            <person name="Caufield P.W."/>
            <person name="Cui Y."/>
            <person name="Zhang H."/>
            <person name="O'Toole P.W."/>
        </authorList>
    </citation>
    <scope>NUCLEOTIDE SEQUENCE [LARGE SCALE GENOMIC DNA]</scope>
    <source>
        <strain evidence="9 10">DSM 15353</strain>
    </source>
</reference>
<dbReference type="GO" id="GO:0009249">
    <property type="term" value="P:protein lipoylation"/>
    <property type="evidence" value="ECO:0007669"/>
    <property type="project" value="InterPro"/>
</dbReference>
<dbReference type="UniPathway" id="UPA00537">
    <property type="reaction ID" value="UER00594"/>
</dbReference>
<evidence type="ECO:0000256" key="7">
    <source>
        <dbReference type="ARBA" id="ARBA00048037"/>
    </source>
</evidence>
<keyword evidence="4 9" id="KW-0436">Ligase</keyword>
<name>A0A0R2K0J8_9LACO</name>
<organism evidence="9 10">
    <name type="scientific">Ligilactobacillus acidipiscis</name>
    <dbReference type="NCBI Taxonomy" id="89059"/>
    <lineage>
        <taxon>Bacteria</taxon>
        <taxon>Bacillati</taxon>
        <taxon>Bacillota</taxon>
        <taxon>Bacilli</taxon>
        <taxon>Lactobacillales</taxon>
        <taxon>Lactobacillaceae</taxon>
        <taxon>Ligilactobacillus</taxon>
    </lineage>
</organism>
<dbReference type="InterPro" id="IPR004143">
    <property type="entry name" value="BPL_LPL_catalytic"/>
</dbReference>
<dbReference type="Pfam" id="PF10437">
    <property type="entry name" value="Lip_prot_lig_C"/>
    <property type="match status" value="1"/>
</dbReference>
<dbReference type="Gene3D" id="3.30.930.10">
    <property type="entry name" value="Bira Bifunctional Protein, Domain 2"/>
    <property type="match status" value="1"/>
</dbReference>
<comment type="pathway">
    <text evidence="2">Protein modification; protein lipoylation via exogenous pathway; protein N(6)-(lipoyl)lysine from lipoate: step 1/2.</text>
</comment>
<comment type="caution">
    <text evidence="9">The sequence shown here is derived from an EMBL/GenBank/DDBJ whole genome shotgun (WGS) entry which is preliminary data.</text>
</comment>
<dbReference type="EC" id="6.3.1.20" evidence="3"/>
<evidence type="ECO:0000256" key="2">
    <source>
        <dbReference type="ARBA" id="ARBA00005124"/>
    </source>
</evidence>
<dbReference type="RefSeq" id="WP_010499315.1">
    <property type="nucleotide sequence ID" value="NZ_JQBK01000045.1"/>
</dbReference>
<dbReference type="InterPro" id="IPR004562">
    <property type="entry name" value="LipoylTrfase_LipoateP_Ligase"/>
</dbReference>
<keyword evidence="5" id="KW-0547">Nucleotide-binding</keyword>
<dbReference type="GO" id="GO:0005524">
    <property type="term" value="F:ATP binding"/>
    <property type="evidence" value="ECO:0007669"/>
    <property type="project" value="UniProtKB-KW"/>
</dbReference>
<dbReference type="EMBL" id="JQBK01000045">
    <property type="protein sequence ID" value="KRN83070.1"/>
    <property type="molecule type" value="Genomic_DNA"/>
</dbReference>
<evidence type="ECO:0000256" key="3">
    <source>
        <dbReference type="ARBA" id="ARBA00012367"/>
    </source>
</evidence>
<evidence type="ECO:0000256" key="1">
    <source>
        <dbReference type="ARBA" id="ARBA00005085"/>
    </source>
</evidence>
<evidence type="ECO:0000313" key="9">
    <source>
        <dbReference type="EMBL" id="KRN83070.1"/>
    </source>
</evidence>
<keyword evidence="6" id="KW-0067">ATP-binding</keyword>
<dbReference type="AlphaFoldDB" id="A0A0R2K0J8"/>
<dbReference type="Gene3D" id="3.30.390.50">
    <property type="entry name" value="CO dehydrogenase flavoprotein, C-terminal domain"/>
    <property type="match status" value="1"/>
</dbReference>
<accession>A0A0R2K0J8</accession>
<protein>
    <recommendedName>
        <fullName evidence="3">lipoate--protein ligase</fullName>
        <ecNumber evidence="3">6.3.1.20</ecNumber>
    </recommendedName>
</protein>